<sequence>MTLKITALLENQVFSPYKGVLTAKAGLSLLIQDQKTTILFDTGPDGSFIDNANKLNIDLSSVSTVVISHGHFDHCGGLSFFSSDAKLISHPDIKDERYYGWVITKNTALTFKKLSRQVELEKFDAFLSKDEVYINDEFLYSGEIRKDKNKRYGVIKNHNVIGNKNQEERFSPDFVKDEGVLIYKSEYGLIIFIGCGHRGVIDIIEYAKKITGVKKVYAVIGGLHLRYASPFKLLTIRKFIKKENIQHVYACHCSGAWGRLWLPNAKNLSTGQSIELG</sequence>
<dbReference type="InterPro" id="IPR052926">
    <property type="entry name" value="Metallo-beta-lactamase_dom"/>
</dbReference>
<keyword evidence="3" id="KW-1185">Reference proteome</keyword>
<dbReference type="SMART" id="SM00849">
    <property type="entry name" value="Lactamase_B"/>
    <property type="match status" value="1"/>
</dbReference>
<reference evidence="3" key="1">
    <citation type="journal article" date="2024" name="Toxins">
        <title>Genome Sequence Analysis of Native Xenorhabdus Strains Isolated from Entomopathogenic Nematodes in Argentina.</title>
        <authorList>
            <person name="Palma L."/>
            <person name="Frizzo L."/>
            <person name="Kaiser S."/>
            <person name="Berry C."/>
            <person name="Caballero P."/>
            <person name="Bode H.B."/>
            <person name="Del Valle E.E."/>
        </authorList>
    </citation>
    <scope>NUCLEOTIDE SEQUENCE [LARGE SCALE GENOMIC DNA]</scope>
    <source>
        <strain evidence="3">Reich</strain>
    </source>
</reference>
<proteinExistence type="predicted"/>
<accession>A0ABU4SKM3</accession>
<evidence type="ECO:0000259" key="1">
    <source>
        <dbReference type="SMART" id="SM00849"/>
    </source>
</evidence>
<feature type="domain" description="Metallo-beta-lactamase" evidence="1">
    <location>
        <begin position="25"/>
        <end position="223"/>
    </location>
</feature>
<dbReference type="PANTHER" id="PTHR13754">
    <property type="entry name" value="METALLO-BETA-LACTAMASE SUPERFAMILY PROTEIN"/>
    <property type="match status" value="1"/>
</dbReference>
<dbReference type="CDD" id="cd07713">
    <property type="entry name" value="DHPS-like_MBL-fold"/>
    <property type="match status" value="1"/>
</dbReference>
<dbReference type="Gene3D" id="3.60.15.10">
    <property type="entry name" value="Ribonuclease Z/Hydroxyacylglutathione hydrolase-like"/>
    <property type="match status" value="1"/>
</dbReference>
<organism evidence="2 3">
    <name type="scientific">Xenorhabdus littoralis</name>
    <dbReference type="NCBI Taxonomy" id="2582835"/>
    <lineage>
        <taxon>Bacteria</taxon>
        <taxon>Pseudomonadati</taxon>
        <taxon>Pseudomonadota</taxon>
        <taxon>Gammaproteobacteria</taxon>
        <taxon>Enterobacterales</taxon>
        <taxon>Morganellaceae</taxon>
        <taxon>Xenorhabdus</taxon>
    </lineage>
</organism>
<dbReference type="InterPro" id="IPR036866">
    <property type="entry name" value="RibonucZ/Hydroxyglut_hydro"/>
</dbReference>
<dbReference type="RefSeq" id="WP_319925918.1">
    <property type="nucleotide sequence ID" value="NZ_VCDP01000026.1"/>
</dbReference>
<protein>
    <submittedName>
        <fullName evidence="2">MBL fold metallo-hydrolase</fullName>
    </submittedName>
</protein>
<dbReference type="SUPFAM" id="SSF56281">
    <property type="entry name" value="Metallo-hydrolase/oxidoreductase"/>
    <property type="match status" value="1"/>
</dbReference>
<comment type="caution">
    <text evidence="2">The sequence shown here is derived from an EMBL/GenBank/DDBJ whole genome shotgun (WGS) entry which is preliminary data.</text>
</comment>
<name>A0ABU4SKM3_9GAMM</name>
<gene>
    <name evidence="2" type="ORF">FE394_08245</name>
</gene>
<dbReference type="InterPro" id="IPR001279">
    <property type="entry name" value="Metallo-B-lactamas"/>
</dbReference>
<dbReference type="PANTHER" id="PTHR13754:SF13">
    <property type="entry name" value="METALLO-BETA-LACTAMASE SUPERFAMILY PROTEIN (AFU_ORTHOLOGUE AFUA_3G07630)"/>
    <property type="match status" value="1"/>
</dbReference>
<dbReference type="EMBL" id="VCDP01000026">
    <property type="protein sequence ID" value="MDX7999189.1"/>
    <property type="molecule type" value="Genomic_DNA"/>
</dbReference>
<dbReference type="InterPro" id="IPR041712">
    <property type="entry name" value="DHPS-like_MBL-fold"/>
</dbReference>
<dbReference type="Proteomes" id="UP001271640">
    <property type="component" value="Unassembled WGS sequence"/>
</dbReference>
<evidence type="ECO:0000313" key="2">
    <source>
        <dbReference type="EMBL" id="MDX7999189.1"/>
    </source>
</evidence>
<evidence type="ECO:0000313" key="3">
    <source>
        <dbReference type="Proteomes" id="UP001271640"/>
    </source>
</evidence>
<dbReference type="Pfam" id="PF00753">
    <property type="entry name" value="Lactamase_B"/>
    <property type="match status" value="1"/>
</dbReference>